<gene>
    <name evidence="2" type="ORF">JCM19274_1646</name>
</gene>
<dbReference type="EMBL" id="BBNU01000016">
    <property type="protein sequence ID" value="GAL81419.1"/>
    <property type="molecule type" value="Genomic_DNA"/>
</dbReference>
<reference evidence="2" key="1">
    <citation type="journal article" date="2014" name="Genome Announc.">
        <title>Draft Genome Sequences of Marine Flavobacterium Algibacter lectus Strains SS8 and NR4.</title>
        <authorList>
            <person name="Takatani N."/>
            <person name="Nakanishi M."/>
            <person name="Meirelles P."/>
            <person name="Mino S."/>
            <person name="Suda W."/>
            <person name="Oshima K."/>
            <person name="Hattori M."/>
            <person name="Ohkuma M."/>
            <person name="Hosokawa M."/>
            <person name="Miyashita K."/>
            <person name="Thompson F.L."/>
            <person name="Niwa A."/>
            <person name="Sawabe T."/>
            <person name="Sawabe T."/>
        </authorList>
    </citation>
    <scope>NUCLEOTIDE SEQUENCE [LARGE SCALE GENOMIC DNA]</scope>
    <source>
        <strain evidence="2">JCM 19274</strain>
    </source>
</reference>
<keyword evidence="1" id="KW-0812">Transmembrane</keyword>
<dbReference type="AlphaFoldDB" id="A0A090X0W6"/>
<protein>
    <recommendedName>
        <fullName evidence="4">Riboflavin synthase subunit beta</fullName>
    </recommendedName>
</protein>
<evidence type="ECO:0000313" key="3">
    <source>
        <dbReference type="Proteomes" id="UP000029643"/>
    </source>
</evidence>
<dbReference type="Proteomes" id="UP000029643">
    <property type="component" value="Unassembled WGS sequence"/>
</dbReference>
<evidence type="ECO:0008006" key="4">
    <source>
        <dbReference type="Google" id="ProtNLM"/>
    </source>
</evidence>
<proteinExistence type="predicted"/>
<keyword evidence="1" id="KW-1133">Transmembrane helix</keyword>
<evidence type="ECO:0000256" key="1">
    <source>
        <dbReference type="SAM" id="Phobius"/>
    </source>
</evidence>
<keyword evidence="1" id="KW-0472">Membrane</keyword>
<feature type="transmembrane region" description="Helical" evidence="1">
    <location>
        <begin position="78"/>
        <end position="101"/>
    </location>
</feature>
<evidence type="ECO:0000313" key="2">
    <source>
        <dbReference type="EMBL" id="GAL81419.1"/>
    </source>
</evidence>
<organism evidence="2 3">
    <name type="scientific">Algibacter lectus</name>
    <dbReference type="NCBI Taxonomy" id="221126"/>
    <lineage>
        <taxon>Bacteria</taxon>
        <taxon>Pseudomonadati</taxon>
        <taxon>Bacteroidota</taxon>
        <taxon>Flavobacteriia</taxon>
        <taxon>Flavobacteriales</taxon>
        <taxon>Flavobacteriaceae</taxon>
        <taxon>Algibacter</taxon>
    </lineage>
</organism>
<dbReference type="STRING" id="221126.SAMN04489722_112103"/>
<comment type="caution">
    <text evidence="2">The sequence shown here is derived from an EMBL/GenBank/DDBJ whole genome shotgun (WGS) entry which is preliminary data.</text>
</comment>
<name>A0A090X0W6_9FLAO</name>
<accession>A0A090X0W6</accession>
<sequence>MSLKNAEIMGILKARKNKKFSYTPRFFDDKGEGNPFEIKHKFDEYRTTVGPNKGFKTKLNNALNELKHNRDREANRRILIIVGVLLLVFLFIIDFDLSIFFSK</sequence>